<protein>
    <submittedName>
        <fullName evidence="3">HTH_Tnp_Tc3_1 domain-containing protein</fullName>
    </submittedName>
</protein>
<dbReference type="GO" id="GO:0000793">
    <property type="term" value="C:condensed chromosome"/>
    <property type="evidence" value="ECO:0007669"/>
    <property type="project" value="TreeGrafter"/>
</dbReference>
<dbReference type="Gene3D" id="1.10.10.10">
    <property type="entry name" value="Winged helix-like DNA-binding domain superfamily/Winged helix DNA-binding domain"/>
    <property type="match status" value="1"/>
</dbReference>
<accession>A0A1I7X8L4</accession>
<dbReference type="AlphaFoldDB" id="A0A1I7X8L4"/>
<dbReference type="GO" id="GO:0044774">
    <property type="term" value="P:mitotic DNA integrity checkpoint signaling"/>
    <property type="evidence" value="ECO:0007669"/>
    <property type="project" value="TreeGrafter"/>
</dbReference>
<feature type="region of interest" description="Disordered" evidence="1">
    <location>
        <begin position="18"/>
        <end position="43"/>
    </location>
</feature>
<dbReference type="GO" id="GO:0015074">
    <property type="term" value="P:DNA integration"/>
    <property type="evidence" value="ECO:0007669"/>
    <property type="project" value="TreeGrafter"/>
</dbReference>
<dbReference type="GO" id="GO:0000729">
    <property type="term" value="P:DNA double-strand break processing"/>
    <property type="evidence" value="ECO:0007669"/>
    <property type="project" value="TreeGrafter"/>
</dbReference>
<dbReference type="PANTHER" id="PTHR46060:SF2">
    <property type="entry name" value="HISTONE-LYSINE N-METHYLTRANSFERASE SETMAR"/>
    <property type="match status" value="1"/>
</dbReference>
<organism evidence="2 3">
    <name type="scientific">Heterorhabditis bacteriophora</name>
    <name type="common">Entomopathogenic nematode worm</name>
    <dbReference type="NCBI Taxonomy" id="37862"/>
    <lineage>
        <taxon>Eukaryota</taxon>
        <taxon>Metazoa</taxon>
        <taxon>Ecdysozoa</taxon>
        <taxon>Nematoda</taxon>
        <taxon>Chromadorea</taxon>
        <taxon>Rhabditida</taxon>
        <taxon>Rhabditina</taxon>
        <taxon>Rhabditomorpha</taxon>
        <taxon>Strongyloidea</taxon>
        <taxon>Heterorhabditidae</taxon>
        <taxon>Heterorhabditis</taxon>
    </lineage>
</organism>
<reference evidence="3" key="1">
    <citation type="submission" date="2016-11" db="UniProtKB">
        <authorList>
            <consortium name="WormBaseParasite"/>
        </authorList>
    </citation>
    <scope>IDENTIFICATION</scope>
</reference>
<dbReference type="Proteomes" id="UP000095283">
    <property type="component" value="Unplaced"/>
</dbReference>
<dbReference type="GO" id="GO:0003690">
    <property type="term" value="F:double-stranded DNA binding"/>
    <property type="evidence" value="ECO:0007669"/>
    <property type="project" value="TreeGrafter"/>
</dbReference>
<keyword evidence="2" id="KW-1185">Reference proteome</keyword>
<dbReference type="GO" id="GO:0031297">
    <property type="term" value="P:replication fork processing"/>
    <property type="evidence" value="ECO:0007669"/>
    <property type="project" value="TreeGrafter"/>
</dbReference>
<dbReference type="GO" id="GO:0005634">
    <property type="term" value="C:nucleus"/>
    <property type="evidence" value="ECO:0007669"/>
    <property type="project" value="TreeGrafter"/>
</dbReference>
<dbReference type="PANTHER" id="PTHR46060">
    <property type="entry name" value="MARINER MOS1 TRANSPOSASE-LIKE PROTEIN"/>
    <property type="match status" value="1"/>
</dbReference>
<feature type="compositionally biased region" description="Basic and acidic residues" evidence="1">
    <location>
        <begin position="21"/>
        <end position="42"/>
    </location>
</feature>
<proteinExistence type="predicted"/>
<dbReference type="GO" id="GO:0003697">
    <property type="term" value="F:single-stranded DNA binding"/>
    <property type="evidence" value="ECO:0007669"/>
    <property type="project" value="TreeGrafter"/>
</dbReference>
<evidence type="ECO:0000256" key="1">
    <source>
        <dbReference type="SAM" id="MobiDB-lite"/>
    </source>
</evidence>
<dbReference type="GO" id="GO:0006303">
    <property type="term" value="P:double-strand break repair via nonhomologous end joining"/>
    <property type="evidence" value="ECO:0007669"/>
    <property type="project" value="TreeGrafter"/>
</dbReference>
<dbReference type="InterPro" id="IPR052709">
    <property type="entry name" value="Transposase-MT_Hybrid"/>
</dbReference>
<dbReference type="GO" id="GO:0042800">
    <property type="term" value="F:histone H3K4 methyltransferase activity"/>
    <property type="evidence" value="ECO:0007669"/>
    <property type="project" value="TreeGrafter"/>
</dbReference>
<evidence type="ECO:0000313" key="2">
    <source>
        <dbReference type="Proteomes" id="UP000095283"/>
    </source>
</evidence>
<sequence length="196" mass="22477">MGGNVVETAHNISRAFGVGTDNERTAQFRNGDESLEDEERRGRPLAIDDDQLKTIVEADSHKTTRVAAEEVDVDDSTVGRRLHQMRKSNKFANHVTNNRFYTTTDGVPPNGWTKVKLQNTCANRRCIKRRSWSLFSGRQIELCTTTSWVLAKPSQRRSTAIKLTKFTKSYNICVQHWSIEKDESFFMTMPYCMSHK</sequence>
<dbReference type="GO" id="GO:0046975">
    <property type="term" value="F:histone H3K36 methyltransferase activity"/>
    <property type="evidence" value="ECO:0007669"/>
    <property type="project" value="TreeGrafter"/>
</dbReference>
<dbReference type="GO" id="GO:0044547">
    <property type="term" value="F:DNA topoisomerase binding"/>
    <property type="evidence" value="ECO:0007669"/>
    <property type="project" value="TreeGrafter"/>
</dbReference>
<dbReference type="GO" id="GO:0035861">
    <property type="term" value="C:site of double-strand break"/>
    <property type="evidence" value="ECO:0007669"/>
    <property type="project" value="TreeGrafter"/>
</dbReference>
<dbReference type="GO" id="GO:0000014">
    <property type="term" value="F:single-stranded DNA endodeoxyribonuclease activity"/>
    <property type="evidence" value="ECO:0007669"/>
    <property type="project" value="TreeGrafter"/>
</dbReference>
<name>A0A1I7X8L4_HETBA</name>
<dbReference type="WBParaSite" id="Hba_13919">
    <property type="protein sequence ID" value="Hba_13919"/>
    <property type="gene ID" value="Hba_13919"/>
</dbReference>
<evidence type="ECO:0000313" key="3">
    <source>
        <dbReference type="WBParaSite" id="Hba_13919"/>
    </source>
</evidence>
<dbReference type="InterPro" id="IPR036388">
    <property type="entry name" value="WH-like_DNA-bd_sf"/>
</dbReference>